<dbReference type="AlphaFoldDB" id="A0A847SHX4"/>
<dbReference type="RefSeq" id="WP_168739125.1">
    <property type="nucleotide sequence ID" value="NZ_JABAHZ010000003.1"/>
</dbReference>
<reference evidence="1 2" key="1">
    <citation type="submission" date="2020-04" db="EMBL/GenBank/DDBJ databases">
        <authorList>
            <person name="Yin C."/>
        </authorList>
    </citation>
    <scope>NUCLEOTIDE SEQUENCE [LARGE SCALE GENOMIC DNA]</scope>
    <source>
        <strain evidence="1 2">Ak56</strain>
    </source>
</reference>
<comment type="caution">
    <text evidence="1">The sequence shown here is derived from an EMBL/GenBank/DDBJ whole genome shotgun (WGS) entry which is preliminary data.</text>
</comment>
<evidence type="ECO:0000313" key="2">
    <source>
        <dbReference type="Proteomes" id="UP000552864"/>
    </source>
</evidence>
<protein>
    <recommendedName>
        <fullName evidence="3">Zinc-finger</fullName>
    </recommendedName>
</protein>
<accession>A0A847SHX4</accession>
<dbReference type="Proteomes" id="UP000552864">
    <property type="component" value="Unassembled WGS sequence"/>
</dbReference>
<proteinExistence type="predicted"/>
<evidence type="ECO:0000313" key="1">
    <source>
        <dbReference type="EMBL" id="NLR79744.1"/>
    </source>
</evidence>
<name>A0A847SHX4_9BACT</name>
<gene>
    <name evidence="1" type="ORF">HGH91_13995</name>
</gene>
<organism evidence="1 2">
    <name type="scientific">Chitinophaga eiseniae</name>
    <dbReference type="NCBI Taxonomy" id="634771"/>
    <lineage>
        <taxon>Bacteria</taxon>
        <taxon>Pseudomonadati</taxon>
        <taxon>Bacteroidota</taxon>
        <taxon>Chitinophagia</taxon>
        <taxon>Chitinophagales</taxon>
        <taxon>Chitinophagaceae</taxon>
        <taxon>Chitinophaga</taxon>
    </lineage>
</organism>
<dbReference type="EMBL" id="JABAHZ010000003">
    <property type="protein sequence ID" value="NLR79744.1"/>
    <property type="molecule type" value="Genomic_DNA"/>
</dbReference>
<keyword evidence="2" id="KW-1185">Reference proteome</keyword>
<evidence type="ECO:0008006" key="3">
    <source>
        <dbReference type="Google" id="ProtNLM"/>
    </source>
</evidence>
<sequence length="94" mass="11210">MGKHLHHLMPCCKDVTMLAEKRLQQEPLTWIQRMGLKFHLLMCVYCRRYVKQIAIIHRQLEKYRETAFAAPDEQVKQQWEVLIATYLKNNAGNL</sequence>